<evidence type="ECO:0000259" key="2">
    <source>
        <dbReference type="SMART" id="SM00568"/>
    </source>
</evidence>
<protein>
    <recommendedName>
        <fullName evidence="2">GRAM domain-containing protein</fullName>
    </recommendedName>
</protein>
<sequence>MDLMNKNQEEVIGVPFSASYRVERPSRQQFVRPSMRRKHSVVVDRLNKLRNKADSFVHGVRDHVSVGHKISDTVKGKLSLGARIINSGGFEGVFRKSFSVVEDEKLLKASQCYMSTTAGPVAGVLFVSTERIGFCSERAIKVSSTVGNSAKVPYKVLIPLKKAKGAFSSENTENPNQKYMYIVTVDGFEFWFMGFVNYKKTFKSVQKAILVRLLHCGYRISSLLTPKLRPREAGFLLYHQQTSDFYPTSDLHSSPSLYPMPDFYWLSDFAGHLCEDAFLSIAGLLSDVVLLIFVVRLQSFRPPSPADYGPPDLRRPPTTVFPTSVARRLQSS</sequence>
<keyword evidence="4" id="KW-1185">Reference proteome</keyword>
<evidence type="ECO:0000313" key="4">
    <source>
        <dbReference type="Proteomes" id="UP000829196"/>
    </source>
</evidence>
<dbReference type="InterPro" id="IPR011993">
    <property type="entry name" value="PH-like_dom_sf"/>
</dbReference>
<organism evidence="3 4">
    <name type="scientific">Dendrobium nobile</name>
    <name type="common">Orchid</name>
    <dbReference type="NCBI Taxonomy" id="94219"/>
    <lineage>
        <taxon>Eukaryota</taxon>
        <taxon>Viridiplantae</taxon>
        <taxon>Streptophyta</taxon>
        <taxon>Embryophyta</taxon>
        <taxon>Tracheophyta</taxon>
        <taxon>Spermatophyta</taxon>
        <taxon>Magnoliopsida</taxon>
        <taxon>Liliopsida</taxon>
        <taxon>Asparagales</taxon>
        <taxon>Orchidaceae</taxon>
        <taxon>Epidendroideae</taxon>
        <taxon>Malaxideae</taxon>
        <taxon>Dendrobiinae</taxon>
        <taxon>Dendrobium</taxon>
    </lineage>
</organism>
<accession>A0A8T3AT89</accession>
<dbReference type="Proteomes" id="UP000829196">
    <property type="component" value="Unassembled WGS sequence"/>
</dbReference>
<name>A0A8T3AT89_DENNO</name>
<comment type="caution">
    <text evidence="3">The sequence shown here is derived from an EMBL/GenBank/DDBJ whole genome shotgun (WGS) entry which is preliminary data.</text>
</comment>
<gene>
    <name evidence="3" type="ORF">KFK09_020234</name>
</gene>
<dbReference type="AlphaFoldDB" id="A0A8T3AT89"/>
<comment type="similarity">
    <text evidence="1">Belongs to the GEM family.</text>
</comment>
<evidence type="ECO:0000256" key="1">
    <source>
        <dbReference type="ARBA" id="ARBA00009414"/>
    </source>
</evidence>
<dbReference type="InterPro" id="IPR004182">
    <property type="entry name" value="GRAM"/>
</dbReference>
<dbReference type="EMBL" id="JAGYWB010000014">
    <property type="protein sequence ID" value="KAI0499331.1"/>
    <property type="molecule type" value="Genomic_DNA"/>
</dbReference>
<dbReference type="Pfam" id="PF02893">
    <property type="entry name" value="GRAM"/>
    <property type="match status" value="1"/>
</dbReference>
<reference evidence="3" key="1">
    <citation type="journal article" date="2022" name="Front. Genet.">
        <title>Chromosome-Scale Assembly of the Dendrobium nobile Genome Provides Insights Into the Molecular Mechanism of the Biosynthesis of the Medicinal Active Ingredient of Dendrobium.</title>
        <authorList>
            <person name="Xu Q."/>
            <person name="Niu S.-C."/>
            <person name="Li K.-L."/>
            <person name="Zheng P.-J."/>
            <person name="Zhang X.-J."/>
            <person name="Jia Y."/>
            <person name="Liu Y."/>
            <person name="Niu Y.-X."/>
            <person name="Yu L.-H."/>
            <person name="Chen D.-F."/>
            <person name="Zhang G.-Q."/>
        </authorList>
    </citation>
    <scope>NUCLEOTIDE SEQUENCE</scope>
    <source>
        <tissue evidence="3">Leaf</tissue>
    </source>
</reference>
<dbReference type="OrthoDB" id="1736712at2759"/>
<evidence type="ECO:0000313" key="3">
    <source>
        <dbReference type="EMBL" id="KAI0499331.1"/>
    </source>
</evidence>
<feature type="domain" description="GRAM" evidence="2">
    <location>
        <begin position="92"/>
        <end position="164"/>
    </location>
</feature>
<dbReference type="SMART" id="SM00568">
    <property type="entry name" value="GRAM"/>
    <property type="match status" value="1"/>
</dbReference>
<dbReference type="PANTHER" id="PTHR31969">
    <property type="entry name" value="GEM-LIKE PROTEIN 2"/>
    <property type="match status" value="1"/>
</dbReference>
<dbReference type="InterPro" id="IPR037848">
    <property type="entry name" value="GEM-like"/>
</dbReference>
<dbReference type="Gene3D" id="2.30.29.30">
    <property type="entry name" value="Pleckstrin-homology domain (PH domain)/Phosphotyrosine-binding domain (PTB)"/>
    <property type="match status" value="1"/>
</dbReference>
<proteinExistence type="inferred from homology"/>